<dbReference type="AlphaFoldDB" id="A0A1I5DV19"/>
<sequence>MAKTKVLITVKTYPAISGKYDELVCTAGFTEDGKWIRIYPVPFRKKDYSEQYRKYEWIELDLVKNTSDFRPESYRPYSMDSEIKILEHIDTAGNWYLRKKSVLNKVYENLAELIAEAKDKEICTSLAVFKPTKIKDFVAKEVDRVWDKKKIAKLKAQREQGNLFEHPEDPFDVVDKLPYKFTYVLEDNQGKESRMMIEDWEIGALYWRQLAKYEGNEAKAVADVRKKYFDDFAMTKDLYLFLGTSQVHHYVSHNPFMIIGTFHPKIENQTKLFE</sequence>
<dbReference type="RefSeq" id="WP_092210191.1">
    <property type="nucleotide sequence ID" value="NZ_FOVN01000020.1"/>
</dbReference>
<gene>
    <name evidence="1" type="ORF">SAMN04487989_1201</name>
</gene>
<reference evidence="2" key="1">
    <citation type="submission" date="2016-10" db="EMBL/GenBank/DDBJ databases">
        <authorList>
            <person name="Varghese N."/>
            <person name="Submissions S."/>
        </authorList>
    </citation>
    <scope>NUCLEOTIDE SEQUENCE [LARGE SCALE GENOMIC DNA]</scope>
    <source>
        <strain evidence="2">DSM 23925</strain>
    </source>
</reference>
<dbReference type="OrthoDB" id="7595944at2"/>
<evidence type="ECO:0000313" key="1">
    <source>
        <dbReference type="EMBL" id="SFO03047.1"/>
    </source>
</evidence>
<evidence type="ECO:0000313" key="2">
    <source>
        <dbReference type="Proteomes" id="UP000198705"/>
    </source>
</evidence>
<organism evidence="1 2">
    <name type="scientific">Bizionia echini</name>
    <dbReference type="NCBI Taxonomy" id="649333"/>
    <lineage>
        <taxon>Bacteria</taxon>
        <taxon>Pseudomonadati</taxon>
        <taxon>Bacteroidota</taxon>
        <taxon>Flavobacteriia</taxon>
        <taxon>Flavobacteriales</taxon>
        <taxon>Flavobacteriaceae</taxon>
        <taxon>Bizionia</taxon>
    </lineage>
</organism>
<name>A0A1I5DV19_9FLAO</name>
<protein>
    <submittedName>
        <fullName evidence="1">Uncharacterized protein</fullName>
    </submittedName>
</protein>
<dbReference type="EMBL" id="FOVN01000020">
    <property type="protein sequence ID" value="SFO03047.1"/>
    <property type="molecule type" value="Genomic_DNA"/>
</dbReference>
<proteinExistence type="predicted"/>
<keyword evidence="2" id="KW-1185">Reference proteome</keyword>
<dbReference type="Proteomes" id="UP000198705">
    <property type="component" value="Unassembled WGS sequence"/>
</dbReference>
<accession>A0A1I5DV19</accession>